<dbReference type="InterPro" id="IPR012348">
    <property type="entry name" value="RNR-like"/>
</dbReference>
<dbReference type="RefSeq" id="WP_185030122.1">
    <property type="nucleotide sequence ID" value="NZ_BNBN01000005.1"/>
</dbReference>
<comment type="caution">
    <text evidence="1">The sequence shown here is derived from an EMBL/GenBank/DDBJ whole genome shotgun (WGS) entry which is preliminary data.</text>
</comment>
<organism evidence="1 2">
    <name type="scientific">Streptomyces candidus</name>
    <dbReference type="NCBI Taxonomy" id="67283"/>
    <lineage>
        <taxon>Bacteria</taxon>
        <taxon>Bacillati</taxon>
        <taxon>Actinomycetota</taxon>
        <taxon>Actinomycetes</taxon>
        <taxon>Kitasatosporales</taxon>
        <taxon>Streptomycetaceae</taxon>
        <taxon>Streptomyces</taxon>
    </lineage>
</organism>
<evidence type="ECO:0000313" key="1">
    <source>
        <dbReference type="EMBL" id="MBB6436156.1"/>
    </source>
</evidence>
<name>A0A7X0LQQ0_9ACTN</name>
<sequence>MSSPTGVRAQTPDAVAKRLLRASASHSFDPDTDIDWDAPLENGKWFWPPERLSLYATPMWDRMDERQRIELSRQEMASYMSMSIWNELHVLRMFSHYVGTQDPTDSRTHYALTELADETRHMKMMARLLATYNCPVYRYPPLLRRLLPLTPFAFQDLTTFALVLVIEELQDPVQRESMRDERLQSVMRQVCRIHVTEEARHVSFARAELRAAVERASRRRLAVHRELTAISAGLGVSALLDPRVYRAAGLDTAAALRQRRDNPYFRKSMLDSGKKVVDFLTEVGMITPLQHHWWRRANLIA</sequence>
<proteinExistence type="predicted"/>
<dbReference type="InterPro" id="IPR009078">
    <property type="entry name" value="Ferritin-like_SF"/>
</dbReference>
<gene>
    <name evidence="1" type="ORF">HNQ79_002619</name>
</gene>
<dbReference type="Pfam" id="PF11583">
    <property type="entry name" value="AurF"/>
    <property type="match status" value="1"/>
</dbReference>
<dbReference type="EMBL" id="JACHEM010000005">
    <property type="protein sequence ID" value="MBB6436156.1"/>
    <property type="molecule type" value="Genomic_DNA"/>
</dbReference>
<dbReference type="InterPro" id="IPR025859">
    <property type="entry name" value="AurF/CmlI"/>
</dbReference>
<keyword evidence="2" id="KW-1185">Reference proteome</keyword>
<dbReference type="Gene3D" id="1.10.620.20">
    <property type="entry name" value="Ribonucleotide Reductase, subunit A"/>
    <property type="match status" value="1"/>
</dbReference>
<dbReference type="AlphaFoldDB" id="A0A7X0LQQ0"/>
<evidence type="ECO:0008006" key="3">
    <source>
        <dbReference type="Google" id="ProtNLM"/>
    </source>
</evidence>
<dbReference type="Proteomes" id="UP000540423">
    <property type="component" value="Unassembled WGS sequence"/>
</dbReference>
<dbReference type="GO" id="GO:0016491">
    <property type="term" value="F:oxidoreductase activity"/>
    <property type="evidence" value="ECO:0007669"/>
    <property type="project" value="InterPro"/>
</dbReference>
<dbReference type="SUPFAM" id="SSF47240">
    <property type="entry name" value="Ferritin-like"/>
    <property type="match status" value="1"/>
</dbReference>
<protein>
    <recommendedName>
        <fullName evidence="3">Diiron oxygenase</fullName>
    </recommendedName>
</protein>
<evidence type="ECO:0000313" key="2">
    <source>
        <dbReference type="Proteomes" id="UP000540423"/>
    </source>
</evidence>
<accession>A0A7X0LQQ0</accession>
<reference evidence="1 2" key="1">
    <citation type="submission" date="2020-08" db="EMBL/GenBank/DDBJ databases">
        <title>Genomic Encyclopedia of Type Strains, Phase IV (KMG-IV): sequencing the most valuable type-strain genomes for metagenomic binning, comparative biology and taxonomic classification.</title>
        <authorList>
            <person name="Goeker M."/>
        </authorList>
    </citation>
    <scope>NUCLEOTIDE SEQUENCE [LARGE SCALE GENOMIC DNA]</scope>
    <source>
        <strain evidence="1 2">DSM 40141</strain>
    </source>
</reference>